<evidence type="ECO:0000313" key="3">
    <source>
        <dbReference type="EMBL" id="QAB18441.1"/>
    </source>
</evidence>
<dbReference type="Proteomes" id="UP000285768">
    <property type="component" value="Chromosome"/>
</dbReference>
<dbReference type="Pfam" id="PF13625">
    <property type="entry name" value="Helicase_C_3"/>
    <property type="match status" value="1"/>
</dbReference>
<dbReference type="EMBL" id="CP035037">
    <property type="protein sequence ID" value="QAB18441.1"/>
    <property type="molecule type" value="Genomic_DNA"/>
</dbReference>
<feature type="compositionally biased region" description="Low complexity" evidence="1">
    <location>
        <begin position="504"/>
        <end position="523"/>
    </location>
</feature>
<reference evidence="3 4" key="1">
    <citation type="submission" date="2019-01" db="EMBL/GenBank/DDBJ databases">
        <title>Leucobacter muris sp. nov. isolated from the nose of a laboratory mouse.</title>
        <authorList>
            <person name="Benga L."/>
            <person name="Sproeer C."/>
            <person name="Schumann P."/>
            <person name="Verbarg S."/>
            <person name="Bunk B."/>
            <person name="Engelhardt E."/>
            <person name="Benten P.M."/>
            <person name="Sager M."/>
        </authorList>
    </citation>
    <scope>NUCLEOTIDE SEQUENCE [LARGE SCALE GENOMIC DNA]</scope>
    <source>
        <strain evidence="3 4">DSM 101948</strain>
    </source>
</reference>
<name>A0ABX5QH74_9MICO</name>
<proteinExistence type="predicted"/>
<feature type="domain" description="Helicase XPB/Ssl2 N-terminal" evidence="2">
    <location>
        <begin position="331"/>
        <end position="456"/>
    </location>
</feature>
<protein>
    <recommendedName>
        <fullName evidence="2">Helicase XPB/Ssl2 N-terminal domain-containing protein</fullName>
    </recommendedName>
</protein>
<evidence type="ECO:0000256" key="1">
    <source>
        <dbReference type="SAM" id="MobiDB-lite"/>
    </source>
</evidence>
<feature type="region of interest" description="Disordered" evidence="1">
    <location>
        <begin position="497"/>
        <end position="545"/>
    </location>
</feature>
<organism evidence="3 4">
    <name type="scientific">Leucobacter muris</name>
    <dbReference type="NCBI Taxonomy" id="1935379"/>
    <lineage>
        <taxon>Bacteria</taxon>
        <taxon>Bacillati</taxon>
        <taxon>Actinomycetota</taxon>
        <taxon>Actinomycetes</taxon>
        <taxon>Micrococcales</taxon>
        <taxon>Microbacteriaceae</taxon>
        <taxon>Leucobacter</taxon>
    </lineage>
</organism>
<keyword evidence="4" id="KW-1185">Reference proteome</keyword>
<accession>A0ABX5QH74</accession>
<gene>
    <name evidence="3" type="ORF">Leucomu_11405</name>
</gene>
<feature type="compositionally biased region" description="Low complexity" evidence="1">
    <location>
        <begin position="535"/>
        <end position="545"/>
    </location>
</feature>
<evidence type="ECO:0000313" key="4">
    <source>
        <dbReference type="Proteomes" id="UP000285768"/>
    </source>
</evidence>
<dbReference type="RefSeq" id="WP_128387304.1">
    <property type="nucleotide sequence ID" value="NZ_CP035037.1"/>
</dbReference>
<dbReference type="InterPro" id="IPR032830">
    <property type="entry name" value="XPB/Ssl2_N"/>
</dbReference>
<sequence>MSGILALASAVAGMDRSALQSLVRRRRVQSPASVLDPIGLATELLRPESVARTLAGLDRRGLAALLDPRGAAPSELALLTGLGLLGIEERHGGSDPVPLPEVEAVLRDALQAAGIDAGSLTLEADEPAPAETPGAAAADGSHSWYATGLTAVAQAAESLRALRERPGRLNRTGTVAVATVRALSETTRIEADPLARTLTALDRAALTSTAVSDAALIPSSRAPAWLDAAPAARWAALAEATLVSMSPELSATLRSGDTADLAGAAAALPQRFPLLPEAEFAAARSFAADAEHLGLTVRGRLSEVALRLLAGERAEAGALIDRIFPAASPGVYVQPDLSVVVPGPLSPGDEALLASLTAPEHVGVASTRRITEASVSSALQRGLPASEARAAFDRLSLTGIPQPLDYLLGSLAERLGSIIVDEHDGDGGRTRITVARPDLAETLLVDRALQHLQLRRAPAVARSAAPGTAAAGETTLFSRLRIDHVLAALADARYHATGRRSADPAPGSRTATPAAAGASVAGAPRDDAPAPPEDPAAASSAPAEPQLSEPLAALVDRVFAAAHSQPGAGDFTRRLELAIRDRSPVRVTAEARGESRTFTLLPVSVNAGRLRASDAGAGVERTLPISTITAVDPA</sequence>
<evidence type="ECO:0000259" key="2">
    <source>
        <dbReference type="Pfam" id="PF13625"/>
    </source>
</evidence>